<keyword evidence="3" id="KW-0645">Protease</keyword>
<dbReference type="GO" id="GO:0006508">
    <property type="term" value="P:proteolysis"/>
    <property type="evidence" value="ECO:0007669"/>
    <property type="project" value="UniProtKB-KW"/>
</dbReference>
<dbReference type="Pfam" id="PF00450">
    <property type="entry name" value="Peptidase_S10"/>
    <property type="match status" value="1"/>
</dbReference>
<keyword evidence="2" id="KW-0121">Carboxypeptidase</keyword>
<dbReference type="GO" id="GO:0000324">
    <property type="term" value="C:fungal-type vacuole"/>
    <property type="evidence" value="ECO:0007669"/>
    <property type="project" value="TreeGrafter"/>
</dbReference>
<evidence type="ECO:0000313" key="8">
    <source>
        <dbReference type="Proteomes" id="UP000803844"/>
    </source>
</evidence>
<dbReference type="Gene3D" id="3.40.50.1820">
    <property type="entry name" value="alpha/beta hydrolase"/>
    <property type="match status" value="1"/>
</dbReference>
<dbReference type="InterPro" id="IPR001563">
    <property type="entry name" value="Peptidase_S10"/>
</dbReference>
<dbReference type="PANTHER" id="PTHR11802">
    <property type="entry name" value="SERINE PROTEASE FAMILY S10 SERINE CARBOXYPEPTIDASE"/>
    <property type="match status" value="1"/>
</dbReference>
<sequence length="572" mass="62377">MSVTKIIRSNDIPGTYISYKQTDICETTPGVKSYSGYIHFAPSALQGVQGVGLYNISTFFWFFEARTNPRTAPLAVYLAGGPGEASTAATVMENGPCYVGDDSNTTYVNPWSFNNFANMLYIDQPVQAGYSYDTLVNGTWDLLTNQTTPMDTTEPNSTLLAGTFPSQNINFTANTTAIGARTLWIFVQTWLSEFPDYTRNKSTSISFWGNSYGGFYVPRYAAHFLSQNQKIKDGTIQRRTIDVDTIGLTNGCVDALIQAPFYPIYAVNNTYNIETIPPAIAAEAINNYTKSGGCADQILQCRKLGAESDPYELGINETVNTVCANAYAYCFNNVLGAYVISKRSAYDISALLPVAIPPLSVPGFFNQDWVQTALGAPLNWTYNSAAVRLNFQSITGDPVRRNIGDLNDLLQNGVNVALIYGDRDFMCNWVGVENVSLQLDWAGKENFVGAGYTNISVNASFIGGVVRQTNGLSFSHIFQAGHSVSFWQPETVSKIFDRAMLHKNVATGEVDDGYIGAYKSKGPASSLSIRETLPESDVWGASDSCTKEQLAALANGTAVVQDFVVVEPKGVR</sequence>
<dbReference type="GO" id="GO:0004185">
    <property type="term" value="F:serine-type carboxypeptidase activity"/>
    <property type="evidence" value="ECO:0007669"/>
    <property type="project" value="InterPro"/>
</dbReference>
<dbReference type="OrthoDB" id="443318at2759"/>
<dbReference type="Proteomes" id="UP000803844">
    <property type="component" value="Unassembled WGS sequence"/>
</dbReference>
<dbReference type="PRINTS" id="PR00724">
    <property type="entry name" value="CRBOXYPTASEC"/>
</dbReference>
<keyword evidence="4" id="KW-0732">Signal</keyword>
<keyword evidence="6" id="KW-0325">Glycoprotein</keyword>
<dbReference type="PANTHER" id="PTHR11802:SF189">
    <property type="entry name" value="CARBOXYPEPTIDASE"/>
    <property type="match status" value="1"/>
</dbReference>
<evidence type="ECO:0000256" key="4">
    <source>
        <dbReference type="ARBA" id="ARBA00022729"/>
    </source>
</evidence>
<dbReference type="GeneID" id="63841523"/>
<dbReference type="EMBL" id="MU032351">
    <property type="protein sequence ID" value="KAF3762037.1"/>
    <property type="molecule type" value="Genomic_DNA"/>
</dbReference>
<evidence type="ECO:0000256" key="1">
    <source>
        <dbReference type="ARBA" id="ARBA00009431"/>
    </source>
</evidence>
<organism evidence="7 8">
    <name type="scientific">Cryphonectria parasitica (strain ATCC 38755 / EP155)</name>
    <dbReference type="NCBI Taxonomy" id="660469"/>
    <lineage>
        <taxon>Eukaryota</taxon>
        <taxon>Fungi</taxon>
        <taxon>Dikarya</taxon>
        <taxon>Ascomycota</taxon>
        <taxon>Pezizomycotina</taxon>
        <taxon>Sordariomycetes</taxon>
        <taxon>Sordariomycetidae</taxon>
        <taxon>Diaporthales</taxon>
        <taxon>Cryphonectriaceae</taxon>
        <taxon>Cryphonectria-Endothia species complex</taxon>
        <taxon>Cryphonectria</taxon>
    </lineage>
</organism>
<accession>A0A9P4XVH2</accession>
<evidence type="ECO:0000313" key="7">
    <source>
        <dbReference type="EMBL" id="KAF3762037.1"/>
    </source>
</evidence>
<protein>
    <recommendedName>
        <fullName evidence="9">Alpha/beta-hydrolase</fullName>
    </recommendedName>
</protein>
<proteinExistence type="inferred from homology"/>
<comment type="caution">
    <text evidence="7">The sequence shown here is derived from an EMBL/GenBank/DDBJ whole genome shotgun (WGS) entry which is preliminary data.</text>
</comment>
<evidence type="ECO:0000256" key="5">
    <source>
        <dbReference type="ARBA" id="ARBA00022801"/>
    </source>
</evidence>
<name>A0A9P4XVH2_CRYP1</name>
<evidence type="ECO:0008006" key="9">
    <source>
        <dbReference type="Google" id="ProtNLM"/>
    </source>
</evidence>
<gene>
    <name evidence="7" type="ORF">M406DRAFT_49615</name>
</gene>
<evidence type="ECO:0000256" key="2">
    <source>
        <dbReference type="ARBA" id="ARBA00022645"/>
    </source>
</evidence>
<evidence type="ECO:0000256" key="6">
    <source>
        <dbReference type="ARBA" id="ARBA00023180"/>
    </source>
</evidence>
<keyword evidence="5" id="KW-0378">Hydrolase</keyword>
<comment type="similarity">
    <text evidence="1">Belongs to the peptidase S10 family.</text>
</comment>
<keyword evidence="8" id="KW-1185">Reference proteome</keyword>
<dbReference type="InterPro" id="IPR029058">
    <property type="entry name" value="AB_hydrolase_fold"/>
</dbReference>
<dbReference type="AlphaFoldDB" id="A0A9P4XVH2"/>
<reference evidence="7" key="1">
    <citation type="journal article" date="2020" name="Phytopathology">
        <title>Genome sequence of the chestnut blight fungus Cryphonectria parasitica EP155: A fundamental resource for an archetypical invasive plant pathogen.</title>
        <authorList>
            <person name="Crouch J.A."/>
            <person name="Dawe A."/>
            <person name="Aerts A."/>
            <person name="Barry K."/>
            <person name="Churchill A.C.L."/>
            <person name="Grimwood J."/>
            <person name="Hillman B."/>
            <person name="Milgroom M.G."/>
            <person name="Pangilinan J."/>
            <person name="Smith M."/>
            <person name="Salamov A."/>
            <person name="Schmutz J."/>
            <person name="Yadav J."/>
            <person name="Grigoriev I.V."/>
            <person name="Nuss D."/>
        </authorList>
    </citation>
    <scope>NUCLEOTIDE SEQUENCE</scope>
    <source>
        <strain evidence="7">EP155</strain>
    </source>
</reference>
<dbReference type="SUPFAM" id="SSF53474">
    <property type="entry name" value="alpha/beta-Hydrolases"/>
    <property type="match status" value="1"/>
</dbReference>
<dbReference type="RefSeq" id="XP_040773016.1">
    <property type="nucleotide sequence ID" value="XM_040924394.1"/>
</dbReference>
<evidence type="ECO:0000256" key="3">
    <source>
        <dbReference type="ARBA" id="ARBA00022670"/>
    </source>
</evidence>